<proteinExistence type="predicted"/>
<name>A0A543PJF8_9ACTN</name>
<accession>A0A543PJF8</accession>
<evidence type="ECO:0000256" key="1">
    <source>
        <dbReference type="SAM" id="MobiDB-lite"/>
    </source>
</evidence>
<organism evidence="2 3">
    <name type="scientific">Blastococcus colisei</name>
    <dbReference type="NCBI Taxonomy" id="1564162"/>
    <lineage>
        <taxon>Bacteria</taxon>
        <taxon>Bacillati</taxon>
        <taxon>Actinomycetota</taxon>
        <taxon>Actinomycetes</taxon>
        <taxon>Geodermatophilales</taxon>
        <taxon>Geodermatophilaceae</taxon>
        <taxon>Blastococcus</taxon>
    </lineage>
</organism>
<dbReference type="AlphaFoldDB" id="A0A543PJF8"/>
<dbReference type="OrthoDB" id="5194701at2"/>
<dbReference type="EMBL" id="VFQE01000001">
    <property type="protein sequence ID" value="TQN44223.1"/>
    <property type="molecule type" value="Genomic_DNA"/>
</dbReference>
<protein>
    <submittedName>
        <fullName evidence="2">Uncharacterized protein</fullName>
    </submittedName>
</protein>
<comment type="caution">
    <text evidence="2">The sequence shown here is derived from an EMBL/GenBank/DDBJ whole genome shotgun (WGS) entry which is preliminary data.</text>
</comment>
<sequence>MTTRPSSASWLPAAIARAAVVNAPPAQDVPRSGRHSAPEVPGTMRIATPEGLLRTGRHAEPEWSRDLHDPKRDEADSLSWLGFRPTRH</sequence>
<feature type="region of interest" description="Disordered" evidence="1">
    <location>
        <begin position="25"/>
        <end position="88"/>
    </location>
</feature>
<evidence type="ECO:0000313" key="3">
    <source>
        <dbReference type="Proteomes" id="UP000319865"/>
    </source>
</evidence>
<reference evidence="2 3" key="1">
    <citation type="submission" date="2019-06" db="EMBL/GenBank/DDBJ databases">
        <title>Sequencing the genomes of 1000 actinobacteria strains.</title>
        <authorList>
            <person name="Klenk H.-P."/>
        </authorList>
    </citation>
    <scope>NUCLEOTIDE SEQUENCE [LARGE SCALE GENOMIC DNA]</scope>
    <source>
        <strain evidence="2 3">DSM 46837</strain>
    </source>
</reference>
<keyword evidence="3" id="KW-1185">Reference proteome</keyword>
<dbReference type="Proteomes" id="UP000319865">
    <property type="component" value="Unassembled WGS sequence"/>
</dbReference>
<gene>
    <name evidence="2" type="ORF">FHU33_3718</name>
</gene>
<feature type="compositionally biased region" description="Basic and acidic residues" evidence="1">
    <location>
        <begin position="57"/>
        <end position="75"/>
    </location>
</feature>
<dbReference type="RefSeq" id="WP_142026663.1">
    <property type="nucleotide sequence ID" value="NZ_VFQE01000001.1"/>
</dbReference>
<evidence type="ECO:0000313" key="2">
    <source>
        <dbReference type="EMBL" id="TQN44223.1"/>
    </source>
</evidence>